<keyword evidence="4" id="KW-1185">Reference proteome</keyword>
<dbReference type="InterPro" id="IPR050463">
    <property type="entry name" value="Gfo/Idh/MocA_oxidrdct_glycsds"/>
</dbReference>
<gene>
    <name evidence="3" type="ORF">JIN87_11880</name>
</gene>
<dbReference type="Pfam" id="PF01408">
    <property type="entry name" value="GFO_IDH_MocA"/>
    <property type="match status" value="1"/>
</dbReference>
<dbReference type="PANTHER" id="PTHR43818">
    <property type="entry name" value="BCDNA.GH03377"/>
    <property type="match status" value="1"/>
</dbReference>
<evidence type="ECO:0000313" key="3">
    <source>
        <dbReference type="EMBL" id="MBK1877571.1"/>
    </source>
</evidence>
<accession>A0A934RW42</accession>
<evidence type="ECO:0000313" key="4">
    <source>
        <dbReference type="Proteomes" id="UP000617628"/>
    </source>
</evidence>
<dbReference type="Pfam" id="PF19051">
    <property type="entry name" value="GFO_IDH_MocA_C2"/>
    <property type="match status" value="1"/>
</dbReference>
<dbReference type="Gene3D" id="3.40.50.720">
    <property type="entry name" value="NAD(P)-binding Rossmann-like Domain"/>
    <property type="match status" value="1"/>
</dbReference>
<dbReference type="SUPFAM" id="SSF55347">
    <property type="entry name" value="Glyceraldehyde-3-phosphate dehydrogenase-like, C-terminal domain"/>
    <property type="match status" value="1"/>
</dbReference>
<feature type="domain" description="Gfo/Idh/MocA-like oxidoreductase bacterial type C-terminal" evidence="2">
    <location>
        <begin position="206"/>
        <end position="264"/>
    </location>
</feature>
<proteinExistence type="predicted"/>
<sequence>MSTPNPFSRRRFIQSTALLAGAFAIGSARGASPNGDVRVAVVGIRSRGMQLIKDVMRSEGTAIVAICDVDSAILNKQAQKLETDFNITPDKELNYRKLLERKDIDAVILATPNHLHAIQTIWACQAGKDVYVEKPVCHNVWEGQQMVAAAKRYGRIVQAGLQNRSDVGLKEAFAWIKQGNIGKIKEVRGLCYRNRASIGKVNTPLIPPSSVNYDEWLGPAADLPMYRKSFHYDWHWIWNTGNGDFGNQGPHELDLMRWILDEPDHPKAIESYGSRFAWNDGGETPNMQITKMDWGTVPAHFEVRNLWVSPETNAAPNYKGYRVGVIVTCEGGEFRGGRGGGIVYYEGNKKGERFKGNGGFDHMPAFFRAVRSRKESDIACTLETGYKSACLSHFGNISVQIGKQAKTRTTQKSLRKDPYLVETYDRLSEQLDRWNVDRDLDRWTIGRKLKIDVENETFYGSGSGKANKYLKRQDRKGYEVPEYA</sequence>
<dbReference type="RefSeq" id="WP_200355782.1">
    <property type="nucleotide sequence ID" value="NZ_JAENIL010000019.1"/>
</dbReference>
<dbReference type="GO" id="GO:0000166">
    <property type="term" value="F:nucleotide binding"/>
    <property type="evidence" value="ECO:0007669"/>
    <property type="project" value="InterPro"/>
</dbReference>
<dbReference type="SUPFAM" id="SSF51735">
    <property type="entry name" value="NAD(P)-binding Rossmann-fold domains"/>
    <property type="match status" value="1"/>
</dbReference>
<evidence type="ECO:0000259" key="2">
    <source>
        <dbReference type="Pfam" id="PF19051"/>
    </source>
</evidence>
<organism evidence="3 4">
    <name type="scientific">Pelagicoccus mobilis</name>
    <dbReference type="NCBI Taxonomy" id="415221"/>
    <lineage>
        <taxon>Bacteria</taxon>
        <taxon>Pseudomonadati</taxon>
        <taxon>Verrucomicrobiota</taxon>
        <taxon>Opitutia</taxon>
        <taxon>Puniceicoccales</taxon>
        <taxon>Pelagicoccaceae</taxon>
        <taxon>Pelagicoccus</taxon>
    </lineage>
</organism>
<dbReference type="AlphaFoldDB" id="A0A934RW42"/>
<dbReference type="InterPro" id="IPR043906">
    <property type="entry name" value="Gfo/Idh/MocA_OxRdtase_bact_C"/>
</dbReference>
<dbReference type="InterPro" id="IPR036291">
    <property type="entry name" value="NAD(P)-bd_dom_sf"/>
</dbReference>
<dbReference type="Gene3D" id="3.30.360.10">
    <property type="entry name" value="Dihydrodipicolinate Reductase, domain 2"/>
    <property type="match status" value="1"/>
</dbReference>
<evidence type="ECO:0000259" key="1">
    <source>
        <dbReference type="Pfam" id="PF01408"/>
    </source>
</evidence>
<reference evidence="3" key="1">
    <citation type="submission" date="2021-01" db="EMBL/GenBank/DDBJ databases">
        <title>Modified the classification status of verrucomicrobia.</title>
        <authorList>
            <person name="Feng X."/>
        </authorList>
    </citation>
    <scope>NUCLEOTIDE SEQUENCE</scope>
    <source>
        <strain evidence="3">KCTC 13126</strain>
    </source>
</reference>
<dbReference type="Proteomes" id="UP000617628">
    <property type="component" value="Unassembled WGS sequence"/>
</dbReference>
<dbReference type="PROSITE" id="PS51318">
    <property type="entry name" value="TAT"/>
    <property type="match status" value="1"/>
</dbReference>
<dbReference type="InterPro" id="IPR000683">
    <property type="entry name" value="Gfo/Idh/MocA-like_OxRdtase_N"/>
</dbReference>
<dbReference type="EMBL" id="JAENIL010000019">
    <property type="protein sequence ID" value="MBK1877571.1"/>
    <property type="molecule type" value="Genomic_DNA"/>
</dbReference>
<name>A0A934RW42_9BACT</name>
<feature type="domain" description="Gfo/Idh/MocA-like oxidoreductase N-terminal" evidence="1">
    <location>
        <begin position="37"/>
        <end position="160"/>
    </location>
</feature>
<protein>
    <submittedName>
        <fullName evidence="3">Gfo/Idh/MocA family oxidoreductase</fullName>
    </submittedName>
</protein>
<dbReference type="InterPro" id="IPR006311">
    <property type="entry name" value="TAT_signal"/>
</dbReference>
<comment type="caution">
    <text evidence="3">The sequence shown here is derived from an EMBL/GenBank/DDBJ whole genome shotgun (WGS) entry which is preliminary data.</text>
</comment>
<dbReference type="PANTHER" id="PTHR43818:SF5">
    <property type="entry name" value="OXIDOREDUCTASE FAMILY PROTEIN"/>
    <property type="match status" value="1"/>
</dbReference>